<dbReference type="CDD" id="cd12328">
    <property type="entry name" value="RRM2_hnRNPA_like"/>
    <property type="match status" value="1"/>
</dbReference>
<dbReference type="FunFam" id="3.30.70.330:FF:000040">
    <property type="entry name" value="Heterogeneous nuclear ribonucleoprotein A2/B1"/>
    <property type="match status" value="1"/>
</dbReference>
<dbReference type="Gene3D" id="3.30.70.330">
    <property type="match status" value="2"/>
</dbReference>
<keyword evidence="1" id="KW-0677">Repeat</keyword>
<dbReference type="SMART" id="SM00360">
    <property type="entry name" value="RRM"/>
    <property type="match status" value="2"/>
</dbReference>
<comment type="caution">
    <text evidence="6">The sequence shown here is derived from an EMBL/GenBank/DDBJ whole genome shotgun (WGS) entry which is preliminary data.</text>
</comment>
<accession>A0AAQ4DFH5</accession>
<evidence type="ECO:0000256" key="4">
    <source>
        <dbReference type="SAM" id="MobiDB-lite"/>
    </source>
</evidence>
<dbReference type="Proteomes" id="UP001321473">
    <property type="component" value="Unassembled WGS sequence"/>
</dbReference>
<dbReference type="PANTHER" id="PTHR48026">
    <property type="entry name" value="HOMOLOGOUS TO DROSOPHILA SQD (SQUID) PROTEIN"/>
    <property type="match status" value="1"/>
</dbReference>
<dbReference type="InterPro" id="IPR035979">
    <property type="entry name" value="RBD_domain_sf"/>
</dbReference>
<evidence type="ECO:0000256" key="3">
    <source>
        <dbReference type="PROSITE-ProRule" id="PRU00176"/>
    </source>
</evidence>
<sequence length="413" mass="44236">MTFPDSTRSFARPCQPCIRGIPPFRAGVGVVRRRLLVLAGVENSFDEMGAQDNESEPEQFRKLFIGGLDYKTTEESLKGHFEQWGEVVDCVVMRDPSTKKSRGFGFITFRRAHMVDDAQAARPHKVDGREVEPKRAVPREEAGRPEAQATVKKVFVGGLKDDVDESDLRDYFSQFGNILSVNLVTEKDTGRKRGFAFVEYDDYDPVDKIVLKRHHMLKGKRTEVKKALSKQEMENLKKDKRPAFRGGRGGRGDGWEGGYGGGGYGGGGYGGGGYGSGGGGYGGGGGGYGGGGWNQGGGGGFSDGYNQGGWGGGGGDFGSGYGNSYGGGPMRGGPGGYSQRGSGPYDLQTDLDAPGHCLELLVVKAQANAAVALESSRCRAAPECLLIVMPPVGRYKNYPYHSALRIGLKQAER</sequence>
<feature type="domain" description="RRM" evidence="5">
    <location>
        <begin position="152"/>
        <end position="229"/>
    </location>
</feature>
<dbReference type="EMBL" id="JARKHS020031427">
    <property type="protein sequence ID" value="KAK8761215.1"/>
    <property type="molecule type" value="Genomic_DNA"/>
</dbReference>
<dbReference type="GO" id="GO:0071013">
    <property type="term" value="C:catalytic step 2 spliceosome"/>
    <property type="evidence" value="ECO:0007669"/>
    <property type="project" value="TreeGrafter"/>
</dbReference>
<keyword evidence="7" id="KW-1185">Reference proteome</keyword>
<evidence type="ECO:0000259" key="5">
    <source>
        <dbReference type="PROSITE" id="PS50102"/>
    </source>
</evidence>
<reference evidence="6 7" key="1">
    <citation type="journal article" date="2023" name="Arcadia Sci">
        <title>De novo assembly of a long-read Amblyomma americanum tick genome.</title>
        <authorList>
            <person name="Chou S."/>
            <person name="Poskanzer K.E."/>
            <person name="Rollins M."/>
            <person name="Thuy-Boun P.S."/>
        </authorList>
    </citation>
    <scope>NUCLEOTIDE SEQUENCE [LARGE SCALE GENOMIC DNA]</scope>
    <source>
        <strain evidence="6">F_SG_1</strain>
        <tissue evidence="6">Salivary glands</tissue>
    </source>
</reference>
<proteinExistence type="predicted"/>
<name>A0AAQ4DFH5_AMBAM</name>
<dbReference type="PROSITE" id="PS50102">
    <property type="entry name" value="RRM"/>
    <property type="match status" value="2"/>
</dbReference>
<keyword evidence="2 3" id="KW-0694">RNA-binding</keyword>
<feature type="region of interest" description="Disordered" evidence="4">
    <location>
        <begin position="119"/>
        <end position="144"/>
    </location>
</feature>
<evidence type="ECO:0000256" key="2">
    <source>
        <dbReference type="ARBA" id="ARBA00022884"/>
    </source>
</evidence>
<dbReference type="GO" id="GO:0098687">
    <property type="term" value="C:chromosomal region"/>
    <property type="evidence" value="ECO:0007669"/>
    <property type="project" value="UniProtKB-ARBA"/>
</dbReference>
<dbReference type="Pfam" id="PF00076">
    <property type="entry name" value="RRM_1"/>
    <property type="match status" value="2"/>
</dbReference>
<dbReference type="InterPro" id="IPR012677">
    <property type="entry name" value="Nucleotide-bd_a/b_plait_sf"/>
</dbReference>
<dbReference type="SUPFAM" id="SSF54928">
    <property type="entry name" value="RNA-binding domain, RBD"/>
    <property type="match status" value="2"/>
</dbReference>
<dbReference type="PANTHER" id="PTHR48026:SF14">
    <property type="entry name" value="HETEROGENEOUS NUCLEAR RIBONUCLEOPROTEIN A1"/>
    <property type="match status" value="1"/>
</dbReference>
<feature type="compositionally biased region" description="Basic and acidic residues" evidence="4">
    <location>
        <begin position="124"/>
        <end position="144"/>
    </location>
</feature>
<dbReference type="GO" id="GO:0000398">
    <property type="term" value="P:mRNA splicing, via spliceosome"/>
    <property type="evidence" value="ECO:0007669"/>
    <property type="project" value="TreeGrafter"/>
</dbReference>
<dbReference type="AlphaFoldDB" id="A0AAQ4DFH5"/>
<organism evidence="6 7">
    <name type="scientific">Amblyomma americanum</name>
    <name type="common">Lone star tick</name>
    <dbReference type="NCBI Taxonomy" id="6943"/>
    <lineage>
        <taxon>Eukaryota</taxon>
        <taxon>Metazoa</taxon>
        <taxon>Ecdysozoa</taxon>
        <taxon>Arthropoda</taxon>
        <taxon>Chelicerata</taxon>
        <taxon>Arachnida</taxon>
        <taxon>Acari</taxon>
        <taxon>Parasitiformes</taxon>
        <taxon>Ixodida</taxon>
        <taxon>Ixodoidea</taxon>
        <taxon>Ixodidae</taxon>
        <taxon>Amblyomminae</taxon>
        <taxon>Amblyomma</taxon>
    </lineage>
</organism>
<feature type="region of interest" description="Disordered" evidence="4">
    <location>
        <begin position="232"/>
        <end position="257"/>
    </location>
</feature>
<gene>
    <name evidence="6" type="ORF">V5799_027517</name>
</gene>
<dbReference type="InterPro" id="IPR000504">
    <property type="entry name" value="RRM_dom"/>
</dbReference>
<feature type="domain" description="RRM" evidence="5">
    <location>
        <begin position="61"/>
        <end position="144"/>
    </location>
</feature>
<dbReference type="CDD" id="cd12578">
    <property type="entry name" value="RRM1_hnRNPA_like"/>
    <property type="match status" value="1"/>
</dbReference>
<protein>
    <recommendedName>
        <fullName evidence="5">RRM domain-containing protein</fullName>
    </recommendedName>
</protein>
<evidence type="ECO:0000256" key="1">
    <source>
        <dbReference type="ARBA" id="ARBA00022737"/>
    </source>
</evidence>
<evidence type="ECO:0000313" key="6">
    <source>
        <dbReference type="EMBL" id="KAK8761215.1"/>
    </source>
</evidence>
<dbReference type="GO" id="GO:0003730">
    <property type="term" value="F:mRNA 3'-UTR binding"/>
    <property type="evidence" value="ECO:0007669"/>
    <property type="project" value="TreeGrafter"/>
</dbReference>
<evidence type="ECO:0000313" key="7">
    <source>
        <dbReference type="Proteomes" id="UP001321473"/>
    </source>
</evidence>